<name>A0A2Z3HET1_9BACT</name>
<keyword evidence="2 5" id="KW-0689">Ribosomal protein</keyword>
<evidence type="ECO:0000313" key="8">
    <source>
        <dbReference type="EMBL" id="AWM41455.1"/>
    </source>
</evidence>
<feature type="domain" description="KOW" evidence="7">
    <location>
        <begin position="2"/>
        <end position="29"/>
    </location>
</feature>
<dbReference type="Pfam" id="PF00467">
    <property type="entry name" value="KOW"/>
    <property type="match status" value="1"/>
</dbReference>
<dbReference type="RefSeq" id="WP_010043945.1">
    <property type="nucleotide sequence ID" value="NZ_CP025958.1"/>
</dbReference>
<dbReference type="GO" id="GO:0019843">
    <property type="term" value="F:rRNA binding"/>
    <property type="evidence" value="ECO:0007669"/>
    <property type="project" value="UniProtKB-UniRule"/>
</dbReference>
<evidence type="ECO:0000313" key="9">
    <source>
        <dbReference type="Proteomes" id="UP000245802"/>
    </source>
</evidence>
<dbReference type="GO" id="GO:0006412">
    <property type="term" value="P:translation"/>
    <property type="evidence" value="ECO:0007669"/>
    <property type="project" value="UniProtKB-UniRule"/>
</dbReference>
<dbReference type="SMART" id="SM00739">
    <property type="entry name" value="KOW"/>
    <property type="match status" value="1"/>
</dbReference>
<dbReference type="GO" id="GO:0003735">
    <property type="term" value="F:structural constituent of ribosome"/>
    <property type="evidence" value="ECO:0007669"/>
    <property type="project" value="InterPro"/>
</dbReference>
<keyword evidence="9" id="KW-1185">Reference proteome</keyword>
<dbReference type="InterPro" id="IPR008991">
    <property type="entry name" value="Translation_prot_SH3-like_sf"/>
</dbReference>
<evidence type="ECO:0000259" key="7">
    <source>
        <dbReference type="SMART" id="SM00739"/>
    </source>
</evidence>
<dbReference type="KEGG" id="gog:C1280_33615"/>
<gene>
    <name evidence="5" type="primary">rplX</name>
    <name evidence="8" type="ORF">C1280_33615</name>
</gene>
<reference evidence="8 9" key="1">
    <citation type="submission" date="2018-01" db="EMBL/GenBank/DDBJ databases">
        <title>G. obscuriglobus.</title>
        <authorList>
            <person name="Franke J."/>
            <person name="Blomberg W."/>
            <person name="Selmecki A."/>
        </authorList>
    </citation>
    <scope>NUCLEOTIDE SEQUENCE [LARGE SCALE GENOMIC DNA]</scope>
    <source>
        <strain evidence="8 9">DSM 5831</strain>
    </source>
</reference>
<evidence type="ECO:0000256" key="1">
    <source>
        <dbReference type="ARBA" id="ARBA00010618"/>
    </source>
</evidence>
<evidence type="ECO:0000256" key="3">
    <source>
        <dbReference type="ARBA" id="ARBA00023274"/>
    </source>
</evidence>
<dbReference type="SUPFAM" id="SSF50104">
    <property type="entry name" value="Translation proteins SH3-like domain"/>
    <property type="match status" value="1"/>
</dbReference>
<comment type="function">
    <text evidence="5">One of the proteins that surrounds the polypeptide exit tunnel on the outside of the subunit.</text>
</comment>
<comment type="subunit">
    <text evidence="5">Part of the 50S ribosomal subunit.</text>
</comment>
<accession>A0A2Z3HET1</accession>
<proteinExistence type="inferred from homology"/>
<keyword evidence="5" id="KW-0699">rRNA-binding</keyword>
<dbReference type="OrthoDB" id="9807419at2"/>
<evidence type="ECO:0000256" key="6">
    <source>
        <dbReference type="RuleBase" id="RU003477"/>
    </source>
</evidence>
<evidence type="ECO:0000256" key="5">
    <source>
        <dbReference type="HAMAP-Rule" id="MF_01326"/>
    </source>
</evidence>
<organism evidence="8 9">
    <name type="scientific">Gemmata obscuriglobus</name>
    <dbReference type="NCBI Taxonomy" id="114"/>
    <lineage>
        <taxon>Bacteria</taxon>
        <taxon>Pseudomonadati</taxon>
        <taxon>Planctomycetota</taxon>
        <taxon>Planctomycetia</taxon>
        <taxon>Gemmatales</taxon>
        <taxon>Gemmataceae</taxon>
        <taxon>Gemmata</taxon>
    </lineage>
</organism>
<dbReference type="CDD" id="cd06089">
    <property type="entry name" value="KOW_RPL26"/>
    <property type="match status" value="1"/>
</dbReference>
<dbReference type="Gene3D" id="2.30.30.30">
    <property type="match status" value="1"/>
</dbReference>
<comment type="similarity">
    <text evidence="1 5 6">Belongs to the universal ribosomal protein uL24 family.</text>
</comment>
<dbReference type="PANTHER" id="PTHR12903">
    <property type="entry name" value="MITOCHONDRIAL RIBOSOMAL PROTEIN L24"/>
    <property type="match status" value="1"/>
</dbReference>
<comment type="function">
    <text evidence="5">One of two assembly initiator proteins, it binds directly to the 5'-end of the 23S rRNA, where it nucleates assembly of the 50S subunit.</text>
</comment>
<dbReference type="InterPro" id="IPR014722">
    <property type="entry name" value="Rib_uL2_dom2"/>
</dbReference>
<dbReference type="AlphaFoldDB" id="A0A2Z3HET1"/>
<dbReference type="NCBIfam" id="TIGR01079">
    <property type="entry name" value="rplX_bact"/>
    <property type="match status" value="1"/>
</dbReference>
<evidence type="ECO:0000256" key="2">
    <source>
        <dbReference type="ARBA" id="ARBA00022980"/>
    </source>
</evidence>
<dbReference type="GO" id="GO:1990904">
    <property type="term" value="C:ribonucleoprotein complex"/>
    <property type="evidence" value="ECO:0007669"/>
    <property type="project" value="UniProtKB-KW"/>
</dbReference>
<dbReference type="InterPro" id="IPR005824">
    <property type="entry name" value="KOW"/>
</dbReference>
<dbReference type="InterPro" id="IPR057264">
    <property type="entry name" value="Ribosomal_uL24_C"/>
</dbReference>
<dbReference type="EMBL" id="CP025958">
    <property type="protein sequence ID" value="AWM41455.1"/>
    <property type="molecule type" value="Genomic_DNA"/>
</dbReference>
<dbReference type="InterPro" id="IPR003256">
    <property type="entry name" value="Ribosomal_uL24"/>
</dbReference>
<sequence length="115" mass="12811">MYICKNDVVQVIAGDDKGTRGKVIRVLRAENKVVVEGVNRVYRHLKPSRKNPQGGRLSKEMPVNVSNVMLIDPVLNVPTRVGVRSLPDGTKELYAKKSKTRLRVLKKPRVAAAKP</sequence>
<dbReference type="HAMAP" id="MF_01326_B">
    <property type="entry name" value="Ribosomal_uL24_B"/>
    <property type="match status" value="1"/>
</dbReference>
<dbReference type="Proteomes" id="UP000245802">
    <property type="component" value="Chromosome"/>
</dbReference>
<dbReference type="GO" id="GO:0005840">
    <property type="term" value="C:ribosome"/>
    <property type="evidence" value="ECO:0007669"/>
    <property type="project" value="UniProtKB-KW"/>
</dbReference>
<protein>
    <recommendedName>
        <fullName evidence="4 5">Large ribosomal subunit protein uL24</fullName>
    </recommendedName>
</protein>
<evidence type="ECO:0000256" key="4">
    <source>
        <dbReference type="ARBA" id="ARBA00035206"/>
    </source>
</evidence>
<dbReference type="PROSITE" id="PS01108">
    <property type="entry name" value="RIBOSOMAL_L24"/>
    <property type="match status" value="1"/>
</dbReference>
<dbReference type="InterPro" id="IPR005825">
    <property type="entry name" value="Ribosomal_uL24_CS"/>
</dbReference>
<keyword evidence="3 5" id="KW-0687">Ribonucleoprotein</keyword>
<dbReference type="InterPro" id="IPR041988">
    <property type="entry name" value="Ribosomal_uL24_KOW"/>
</dbReference>
<keyword evidence="5" id="KW-0694">RNA-binding</keyword>
<dbReference type="Pfam" id="PF17136">
    <property type="entry name" value="ribosomal_L24"/>
    <property type="match status" value="1"/>
</dbReference>